<sequence>MSSDPAAIRVKIAVDVPVDHAFRVFTERFDEIKPREHNLLAVPIERTVLERFRAAVGSWGQDRSSARSESNGRLRAGVALHPVTSTDRSPHDHRIAHSIRRGLAGLARRPRA</sequence>
<feature type="region of interest" description="Disordered" evidence="1">
    <location>
        <begin position="80"/>
        <end position="112"/>
    </location>
</feature>
<proteinExistence type="predicted"/>
<protein>
    <submittedName>
        <fullName evidence="2">Uncharacterized protein</fullName>
    </submittedName>
</protein>
<dbReference type="EMBL" id="BAABFR010000030">
    <property type="protein sequence ID" value="GAA4392752.1"/>
    <property type="molecule type" value="Genomic_DNA"/>
</dbReference>
<keyword evidence="3" id="KW-1185">Reference proteome</keyword>
<accession>A0ABP8JM88</accession>
<evidence type="ECO:0000313" key="2">
    <source>
        <dbReference type="EMBL" id="GAA4392752.1"/>
    </source>
</evidence>
<dbReference type="Proteomes" id="UP001500635">
    <property type="component" value="Unassembled WGS sequence"/>
</dbReference>
<gene>
    <name evidence="2" type="ORF">GCM10023147_22840</name>
</gene>
<reference evidence="3" key="1">
    <citation type="journal article" date="2019" name="Int. J. Syst. Evol. Microbiol.">
        <title>The Global Catalogue of Microorganisms (GCM) 10K type strain sequencing project: providing services to taxonomists for standard genome sequencing and annotation.</title>
        <authorList>
            <consortium name="The Broad Institute Genomics Platform"/>
            <consortium name="The Broad Institute Genome Sequencing Center for Infectious Disease"/>
            <person name="Wu L."/>
            <person name="Ma J."/>
        </authorList>
    </citation>
    <scope>NUCLEOTIDE SEQUENCE [LARGE SCALE GENOMIC DNA]</scope>
    <source>
        <strain evidence="3">JCM 17688</strain>
    </source>
</reference>
<evidence type="ECO:0000313" key="3">
    <source>
        <dbReference type="Proteomes" id="UP001500635"/>
    </source>
</evidence>
<dbReference type="InterPro" id="IPR023393">
    <property type="entry name" value="START-like_dom_sf"/>
</dbReference>
<comment type="caution">
    <text evidence="2">The sequence shown here is derived from an EMBL/GenBank/DDBJ whole genome shotgun (WGS) entry which is preliminary data.</text>
</comment>
<evidence type="ECO:0000256" key="1">
    <source>
        <dbReference type="SAM" id="MobiDB-lite"/>
    </source>
</evidence>
<name>A0ABP8JM88_9ACTN</name>
<feature type="compositionally biased region" description="Low complexity" evidence="1">
    <location>
        <begin position="101"/>
        <end position="112"/>
    </location>
</feature>
<dbReference type="Gene3D" id="3.30.530.20">
    <property type="match status" value="1"/>
</dbReference>
<organism evidence="2 3">
    <name type="scientific">Tsukamurella soli</name>
    <dbReference type="NCBI Taxonomy" id="644556"/>
    <lineage>
        <taxon>Bacteria</taxon>
        <taxon>Bacillati</taxon>
        <taxon>Actinomycetota</taxon>
        <taxon>Actinomycetes</taxon>
        <taxon>Mycobacteriales</taxon>
        <taxon>Tsukamurellaceae</taxon>
        <taxon>Tsukamurella</taxon>
    </lineage>
</organism>